<organism evidence="1 2">
    <name type="scientific">Oryza meyeriana var. granulata</name>
    <dbReference type="NCBI Taxonomy" id="110450"/>
    <lineage>
        <taxon>Eukaryota</taxon>
        <taxon>Viridiplantae</taxon>
        <taxon>Streptophyta</taxon>
        <taxon>Embryophyta</taxon>
        <taxon>Tracheophyta</taxon>
        <taxon>Spermatophyta</taxon>
        <taxon>Magnoliopsida</taxon>
        <taxon>Liliopsida</taxon>
        <taxon>Poales</taxon>
        <taxon>Poaceae</taxon>
        <taxon>BOP clade</taxon>
        <taxon>Oryzoideae</taxon>
        <taxon>Oryzeae</taxon>
        <taxon>Oryzinae</taxon>
        <taxon>Oryza</taxon>
        <taxon>Oryza meyeriana</taxon>
    </lineage>
</organism>
<evidence type="ECO:0000313" key="2">
    <source>
        <dbReference type="Proteomes" id="UP000479710"/>
    </source>
</evidence>
<proteinExistence type="predicted"/>
<name>A0A6G1CEX6_9ORYZ</name>
<evidence type="ECO:0000313" key="1">
    <source>
        <dbReference type="EMBL" id="KAF0899038.1"/>
    </source>
</evidence>
<dbReference type="AlphaFoldDB" id="A0A6G1CEX6"/>
<dbReference type="EMBL" id="SPHZ02000009">
    <property type="protein sequence ID" value="KAF0899038.1"/>
    <property type="molecule type" value="Genomic_DNA"/>
</dbReference>
<gene>
    <name evidence="1" type="ORF">E2562_012892</name>
</gene>
<keyword evidence="2" id="KW-1185">Reference proteome</keyword>
<accession>A0A6G1CEX6</accession>
<protein>
    <submittedName>
        <fullName evidence="1">Uncharacterized protein</fullName>
    </submittedName>
</protein>
<comment type="caution">
    <text evidence="1">The sequence shown here is derived from an EMBL/GenBank/DDBJ whole genome shotgun (WGS) entry which is preliminary data.</text>
</comment>
<reference evidence="1 2" key="1">
    <citation type="submission" date="2019-11" db="EMBL/GenBank/DDBJ databases">
        <title>Whole genome sequence of Oryza granulata.</title>
        <authorList>
            <person name="Li W."/>
        </authorList>
    </citation>
    <scope>NUCLEOTIDE SEQUENCE [LARGE SCALE GENOMIC DNA]</scope>
    <source>
        <strain evidence="2">cv. Menghai</strain>
        <tissue evidence="1">Leaf</tissue>
    </source>
</reference>
<sequence length="61" mass="6833">MHSPHPQTDFLALYNGQSTPSIYPFPILFALEIVLLRQVRCFLFTPTSSSSPLPVTPEEVT</sequence>
<dbReference type="Proteomes" id="UP000479710">
    <property type="component" value="Unassembled WGS sequence"/>
</dbReference>